<keyword evidence="4" id="KW-1185">Reference proteome</keyword>
<accession>A0A2T0YSJ4</accession>
<dbReference type="Proteomes" id="UP000238217">
    <property type="component" value="Unassembled WGS sequence"/>
</dbReference>
<organism evidence="3 4">
    <name type="scientific">Nesterenkonia sandarakina</name>
    <dbReference type="NCBI Taxonomy" id="272918"/>
    <lineage>
        <taxon>Bacteria</taxon>
        <taxon>Bacillati</taxon>
        <taxon>Actinomycetota</taxon>
        <taxon>Actinomycetes</taxon>
        <taxon>Micrococcales</taxon>
        <taxon>Micrococcaceae</taxon>
        <taxon>Nesterenkonia</taxon>
    </lineage>
</organism>
<sequence>MSPMTDSLRFAEAVSLQDLSTYIKRARRIQEQGIRLQAVGQVLAAWVPVMTPGSLLSQLPAVLGLRTVALAEESRADVTTELSSISERIARMNPAETELSLPPSRLSVPWAAVTPPRSGWESLGRLSDDHLRSQAAAGIAQITQAVPTTAGAAVVEQVREQVWGRDLETENAVPAEGADAAEAQPLRDAAIPAGAAFGAHALNFLAAEGAGGSTAVHRRGRWVRLSSQGGYILCRSTREPASL</sequence>
<proteinExistence type="predicted"/>
<evidence type="ECO:0000259" key="2">
    <source>
        <dbReference type="Pfam" id="PF26572"/>
    </source>
</evidence>
<reference evidence="3 4" key="1">
    <citation type="submission" date="2018-03" db="EMBL/GenBank/DDBJ databases">
        <title>Comparative analysis of microorganisms from saline springs in Andes Mountain Range, Colombia.</title>
        <authorList>
            <person name="Rubin E."/>
        </authorList>
    </citation>
    <scope>NUCLEOTIDE SEQUENCE [LARGE SCALE GENOMIC DNA]</scope>
    <source>
        <strain evidence="3 4">CG 35</strain>
    </source>
</reference>
<name>A0A2T0YSJ4_9MICC</name>
<evidence type="ECO:0000313" key="3">
    <source>
        <dbReference type="EMBL" id="PRZ18773.1"/>
    </source>
</evidence>
<dbReference type="Pfam" id="PF26572">
    <property type="entry name" value="DUF8185"/>
    <property type="match status" value="1"/>
</dbReference>
<dbReference type="InterPro" id="IPR058323">
    <property type="entry name" value="DUF8010"/>
</dbReference>
<gene>
    <name evidence="3" type="ORF">BCL67_10179</name>
</gene>
<dbReference type="AlphaFoldDB" id="A0A2T0YSJ4"/>
<feature type="domain" description="DUF8010" evidence="1">
    <location>
        <begin position="5"/>
        <end position="106"/>
    </location>
</feature>
<dbReference type="OrthoDB" id="4801220at2"/>
<dbReference type="Pfam" id="PF26035">
    <property type="entry name" value="DUF8010"/>
    <property type="match status" value="1"/>
</dbReference>
<dbReference type="InterPro" id="IPR058498">
    <property type="entry name" value="DUF8185"/>
</dbReference>
<comment type="caution">
    <text evidence="3">The sequence shown here is derived from an EMBL/GenBank/DDBJ whole genome shotgun (WGS) entry which is preliminary data.</text>
</comment>
<feature type="domain" description="DUF8185" evidence="2">
    <location>
        <begin position="115"/>
        <end position="237"/>
    </location>
</feature>
<evidence type="ECO:0000313" key="4">
    <source>
        <dbReference type="Proteomes" id="UP000238217"/>
    </source>
</evidence>
<evidence type="ECO:0000259" key="1">
    <source>
        <dbReference type="Pfam" id="PF26035"/>
    </source>
</evidence>
<protein>
    <submittedName>
        <fullName evidence="3">Uncharacterized protein</fullName>
    </submittedName>
</protein>
<dbReference type="EMBL" id="PVTY01000001">
    <property type="protein sequence ID" value="PRZ18773.1"/>
    <property type="molecule type" value="Genomic_DNA"/>
</dbReference>